<feature type="transmembrane region" description="Helical" evidence="1">
    <location>
        <begin position="436"/>
        <end position="457"/>
    </location>
</feature>
<proteinExistence type="predicted"/>
<sequence length="811" mass="91939">MTKKKSKKSEQATSEAVLTEDLFREQTLSPWIKNVIVLGVLWLASIIIFSNFIFHDNHFNLSSDNLSAAAIVRMGMDFQEAGDVPNWCPYIFCGMPTVGGLLYVNHFYWAFWSGIHGLLSLLFFGSDFGWMFFHLVGAGFGIYWLLKYFRINWVVALVCGLLFAYNHTMVVFADVGHGSKVMTIAYLPWLLYFTIRLFKDPKLHWMALLAFFFGWQLRAQHVQIVYYGVLMMGLYMLYSLFSGGTRELKNNFKATLMLVAGGLIGLCLAAPVYLQVLEFNPLSTRGGGGIGTSAWDYATQWSFHPLESLTYIFPSFFGFGRDTYWGYMPFTDMPLYWGGLVLLFAPWAIVLKRDKLTWFLLILAGAAWLVSFGKHLPILYWVLYEVFPYFNKFRVPTLIQVLVLLPMVILAGRGLQGIIEYFSASEEKRKELGRKFLIAGGIVAGICLLLLIVKAGMQTTFLGWISASKPHLQGTGAATALGLLTVDAVKLLLLGGISYGSIYFILVKKQTPYLLLLPVVLFLFFETYSYSSKLIRPGTHKNAVEGYLSADETVKFLQKDKDPFRVYPMGRGRHPNWFMPHHIESIMGYSGARLGIYQEMVDSLGYNNPNLFKLMNVRYFISDRLINHDEFEEVFTGKKERIYRYKSEFPRAFLVNRTVATDNKSEIFSLLRSPSFDFSKAAIIEENLSQPLDTSATGMVTFVEKSPDKIVMDVSTTGRQLLFISEVYYPSGWKATVDGDETHVYRCNFAFRGIEIPAGDHRVELTYAPSLAGSGTLLSWFAVLVIILGSATFFINRRKTDEALQEPDCEV</sequence>
<accession>A0A532UZD3</accession>
<feature type="transmembrane region" description="Helical" evidence="1">
    <location>
        <begin position="34"/>
        <end position="54"/>
    </location>
</feature>
<feature type="transmembrane region" description="Helical" evidence="1">
    <location>
        <begin position="777"/>
        <end position="795"/>
    </location>
</feature>
<name>A0A532UZD3_UNCL8</name>
<dbReference type="Proteomes" id="UP000319619">
    <property type="component" value="Unassembled WGS sequence"/>
</dbReference>
<feature type="transmembrane region" description="Helical" evidence="1">
    <location>
        <begin position="334"/>
        <end position="351"/>
    </location>
</feature>
<evidence type="ECO:0000313" key="2">
    <source>
        <dbReference type="EMBL" id="TKJ40324.1"/>
    </source>
</evidence>
<dbReference type="Pfam" id="PF09586">
    <property type="entry name" value="YfhO"/>
    <property type="match status" value="1"/>
</dbReference>
<dbReference type="EMBL" id="NJBN01000005">
    <property type="protein sequence ID" value="TKJ40324.1"/>
    <property type="molecule type" value="Genomic_DNA"/>
</dbReference>
<protein>
    <recommendedName>
        <fullName evidence="4">Membrane protein 6-pyruvoyl-tetrahydropterin synthase-related domain-containing protein</fullName>
    </recommendedName>
</protein>
<keyword evidence="1" id="KW-0472">Membrane</keyword>
<dbReference type="PANTHER" id="PTHR38454">
    <property type="entry name" value="INTEGRAL MEMBRANE PROTEIN-RELATED"/>
    <property type="match status" value="1"/>
</dbReference>
<organism evidence="2 3">
    <name type="scientific">candidate division LCP-89 bacterium B3_LCP</name>
    <dbReference type="NCBI Taxonomy" id="2012998"/>
    <lineage>
        <taxon>Bacteria</taxon>
        <taxon>Pseudomonadati</taxon>
        <taxon>Bacteria division LCP-89</taxon>
    </lineage>
</organism>
<feature type="transmembrane region" description="Helical" evidence="1">
    <location>
        <begin position="358"/>
        <end position="383"/>
    </location>
</feature>
<feature type="transmembrane region" description="Helical" evidence="1">
    <location>
        <begin position="224"/>
        <end position="242"/>
    </location>
</feature>
<dbReference type="AlphaFoldDB" id="A0A532UZD3"/>
<dbReference type="PANTHER" id="PTHR38454:SF1">
    <property type="entry name" value="INTEGRAL MEMBRANE PROTEIN"/>
    <property type="match status" value="1"/>
</dbReference>
<feature type="transmembrane region" description="Helical" evidence="1">
    <location>
        <begin position="128"/>
        <end position="146"/>
    </location>
</feature>
<feature type="transmembrane region" description="Helical" evidence="1">
    <location>
        <begin position="513"/>
        <end position="531"/>
    </location>
</feature>
<evidence type="ECO:0000256" key="1">
    <source>
        <dbReference type="SAM" id="Phobius"/>
    </source>
</evidence>
<dbReference type="InterPro" id="IPR018580">
    <property type="entry name" value="Uncharacterised_YfhO"/>
</dbReference>
<reference evidence="2 3" key="1">
    <citation type="submission" date="2017-06" db="EMBL/GenBank/DDBJ databases">
        <title>Novel microbial phyla capable of carbon fixation and sulfur reduction in deep-sea sediments.</title>
        <authorList>
            <person name="Huang J."/>
            <person name="Baker B."/>
            <person name="Wang Y."/>
        </authorList>
    </citation>
    <scope>NUCLEOTIDE SEQUENCE [LARGE SCALE GENOMIC DNA]</scope>
    <source>
        <strain evidence="2">B3_LCP</strain>
    </source>
</reference>
<evidence type="ECO:0008006" key="4">
    <source>
        <dbReference type="Google" id="ProtNLM"/>
    </source>
</evidence>
<gene>
    <name evidence="2" type="ORF">CEE37_08335</name>
</gene>
<feature type="transmembrane region" description="Helical" evidence="1">
    <location>
        <begin position="395"/>
        <end position="415"/>
    </location>
</feature>
<feature type="transmembrane region" description="Helical" evidence="1">
    <location>
        <begin position="477"/>
        <end position="506"/>
    </location>
</feature>
<keyword evidence="1" id="KW-1133">Transmembrane helix</keyword>
<comment type="caution">
    <text evidence="2">The sequence shown here is derived from an EMBL/GenBank/DDBJ whole genome shotgun (WGS) entry which is preliminary data.</text>
</comment>
<keyword evidence="1" id="KW-0812">Transmembrane</keyword>
<evidence type="ECO:0000313" key="3">
    <source>
        <dbReference type="Proteomes" id="UP000319619"/>
    </source>
</evidence>
<feature type="transmembrane region" description="Helical" evidence="1">
    <location>
        <begin position="254"/>
        <end position="274"/>
    </location>
</feature>
<feature type="transmembrane region" description="Helical" evidence="1">
    <location>
        <begin position="153"/>
        <end position="172"/>
    </location>
</feature>